<dbReference type="InterPro" id="IPR039425">
    <property type="entry name" value="RNA_pol_sigma-70-like"/>
</dbReference>
<evidence type="ECO:0000313" key="11">
    <source>
        <dbReference type="Proteomes" id="UP000601223"/>
    </source>
</evidence>
<dbReference type="Proteomes" id="UP000601223">
    <property type="component" value="Unassembled WGS sequence"/>
</dbReference>
<dbReference type="InterPro" id="IPR037401">
    <property type="entry name" value="SnoaL-like"/>
</dbReference>
<dbReference type="InterPro" id="IPR013249">
    <property type="entry name" value="RNA_pol_sigma70_r4_t2"/>
</dbReference>
<dbReference type="InterPro" id="IPR014305">
    <property type="entry name" value="RNA_pol_sigma-G_actinobac"/>
</dbReference>
<evidence type="ECO:0000256" key="6">
    <source>
        <dbReference type="SAM" id="MobiDB-lite"/>
    </source>
</evidence>
<feature type="domain" description="RNA polymerase sigma factor 70 region 4 type 2" evidence="8">
    <location>
        <begin position="158"/>
        <end position="207"/>
    </location>
</feature>
<dbReference type="PANTHER" id="PTHR43133">
    <property type="entry name" value="RNA POLYMERASE ECF-TYPE SIGMA FACTO"/>
    <property type="match status" value="1"/>
</dbReference>
<dbReference type="InterPro" id="IPR007627">
    <property type="entry name" value="RNA_pol_sigma70_r2"/>
</dbReference>
<evidence type="ECO:0000256" key="3">
    <source>
        <dbReference type="ARBA" id="ARBA00023015"/>
    </source>
</evidence>
<organism evidence="10 11">
    <name type="scientific">Catellatospora bangladeshensis</name>
    <dbReference type="NCBI Taxonomy" id="310355"/>
    <lineage>
        <taxon>Bacteria</taxon>
        <taxon>Bacillati</taxon>
        <taxon>Actinomycetota</taxon>
        <taxon>Actinomycetes</taxon>
        <taxon>Micromonosporales</taxon>
        <taxon>Micromonosporaceae</taxon>
        <taxon>Catellatospora</taxon>
    </lineage>
</organism>
<dbReference type="GO" id="GO:0016987">
    <property type="term" value="F:sigma factor activity"/>
    <property type="evidence" value="ECO:0007669"/>
    <property type="project" value="UniProtKB-KW"/>
</dbReference>
<dbReference type="SUPFAM" id="SSF54427">
    <property type="entry name" value="NTF2-like"/>
    <property type="match status" value="1"/>
</dbReference>
<keyword evidence="3" id="KW-0805">Transcription regulation</keyword>
<evidence type="ECO:0000256" key="2">
    <source>
        <dbReference type="ARBA" id="ARBA00011344"/>
    </source>
</evidence>
<proteinExistence type="inferred from homology"/>
<dbReference type="InterPro" id="IPR014284">
    <property type="entry name" value="RNA_pol_sigma-70_dom"/>
</dbReference>
<reference evidence="10 11" key="1">
    <citation type="submission" date="2021-01" db="EMBL/GenBank/DDBJ databases">
        <title>Whole genome shotgun sequence of Catellatospora bangladeshensis NBRC 107357.</title>
        <authorList>
            <person name="Komaki H."/>
            <person name="Tamura T."/>
        </authorList>
    </citation>
    <scope>NUCLEOTIDE SEQUENCE [LARGE SCALE GENOMIC DNA]</scope>
    <source>
        <strain evidence="10 11">NBRC 107357</strain>
    </source>
</reference>
<keyword evidence="10" id="KW-0240">DNA-directed RNA polymerase</keyword>
<feature type="region of interest" description="Disordered" evidence="6">
    <location>
        <begin position="110"/>
        <end position="131"/>
    </location>
</feature>
<keyword evidence="5" id="KW-0804">Transcription</keyword>
<comment type="subunit">
    <text evidence="2">Interacts transiently with the RNA polymerase catalytic core formed by RpoA, RpoB, RpoC and RpoZ (2 alpha, 1 beta, 1 beta' and 1 omega subunit) to form the RNA polymerase holoenzyme that can initiate transcription.</text>
</comment>
<evidence type="ECO:0000259" key="7">
    <source>
        <dbReference type="Pfam" id="PF04542"/>
    </source>
</evidence>
<dbReference type="InterPro" id="IPR013325">
    <property type="entry name" value="RNA_pol_sigma_r2"/>
</dbReference>
<dbReference type="GO" id="GO:0000428">
    <property type="term" value="C:DNA-directed RNA polymerase complex"/>
    <property type="evidence" value="ECO:0007669"/>
    <property type="project" value="UniProtKB-KW"/>
</dbReference>
<dbReference type="InterPro" id="IPR013324">
    <property type="entry name" value="RNA_pol_sigma_r3/r4-like"/>
</dbReference>
<dbReference type="InterPro" id="IPR036388">
    <property type="entry name" value="WH-like_DNA-bd_sf"/>
</dbReference>
<keyword evidence="4" id="KW-0731">Sigma factor</keyword>
<dbReference type="CDD" id="cd06171">
    <property type="entry name" value="Sigma70_r4"/>
    <property type="match status" value="1"/>
</dbReference>
<dbReference type="NCBIfam" id="TIGR02960">
    <property type="entry name" value="SigX5"/>
    <property type="match status" value="1"/>
</dbReference>
<evidence type="ECO:0000256" key="1">
    <source>
        <dbReference type="ARBA" id="ARBA00010641"/>
    </source>
</evidence>
<dbReference type="SUPFAM" id="SSF88946">
    <property type="entry name" value="Sigma2 domain of RNA polymerase sigma factors"/>
    <property type="match status" value="1"/>
</dbReference>
<evidence type="ECO:0000256" key="4">
    <source>
        <dbReference type="ARBA" id="ARBA00023082"/>
    </source>
</evidence>
<gene>
    <name evidence="10" type="ORF">Cba03nite_74200</name>
</gene>
<protein>
    <submittedName>
        <fullName evidence="10">DNA-directed RNA polymerase sigma-70 factor</fullName>
    </submittedName>
</protein>
<dbReference type="Gene3D" id="3.10.450.50">
    <property type="match status" value="1"/>
</dbReference>
<comment type="similarity">
    <text evidence="1">Belongs to the sigma-70 factor family. ECF subfamily.</text>
</comment>
<dbReference type="Gene3D" id="1.10.10.10">
    <property type="entry name" value="Winged helix-like DNA-binding domain superfamily/Winged helix DNA-binding domain"/>
    <property type="match status" value="1"/>
</dbReference>
<evidence type="ECO:0000256" key="5">
    <source>
        <dbReference type="ARBA" id="ARBA00023163"/>
    </source>
</evidence>
<dbReference type="GO" id="GO:0006352">
    <property type="term" value="P:DNA-templated transcription initiation"/>
    <property type="evidence" value="ECO:0007669"/>
    <property type="project" value="InterPro"/>
</dbReference>
<dbReference type="Pfam" id="PF12680">
    <property type="entry name" value="SnoaL_2"/>
    <property type="match status" value="1"/>
</dbReference>
<dbReference type="Gene3D" id="1.10.1740.10">
    <property type="match status" value="1"/>
</dbReference>
<keyword evidence="11" id="KW-1185">Reference proteome</keyword>
<dbReference type="PANTHER" id="PTHR43133:SF65">
    <property type="entry name" value="ECF RNA POLYMERASE SIGMA FACTOR SIGG"/>
    <property type="match status" value="1"/>
</dbReference>
<dbReference type="Pfam" id="PF08281">
    <property type="entry name" value="Sigma70_r4_2"/>
    <property type="match status" value="1"/>
</dbReference>
<dbReference type="NCBIfam" id="TIGR02937">
    <property type="entry name" value="sigma70-ECF"/>
    <property type="match status" value="1"/>
</dbReference>
<dbReference type="GO" id="GO:0003677">
    <property type="term" value="F:DNA binding"/>
    <property type="evidence" value="ECO:0007669"/>
    <property type="project" value="InterPro"/>
</dbReference>
<dbReference type="NCBIfam" id="NF006089">
    <property type="entry name" value="PRK08241.1"/>
    <property type="match status" value="1"/>
</dbReference>
<comment type="caution">
    <text evidence="10">The sequence shown here is derived from an EMBL/GenBank/DDBJ whole genome shotgun (WGS) entry which is preliminary data.</text>
</comment>
<evidence type="ECO:0000259" key="9">
    <source>
        <dbReference type="Pfam" id="PF12680"/>
    </source>
</evidence>
<evidence type="ECO:0000313" key="10">
    <source>
        <dbReference type="EMBL" id="GIF86071.1"/>
    </source>
</evidence>
<dbReference type="Pfam" id="PF04542">
    <property type="entry name" value="Sigma70_r2"/>
    <property type="match status" value="1"/>
</dbReference>
<feature type="domain" description="RNA polymerase sigma-70 region 2" evidence="7">
    <location>
        <begin position="36"/>
        <end position="103"/>
    </location>
</feature>
<dbReference type="AlphaFoldDB" id="A0A8J3JS76"/>
<sequence>MGKLSSAGDQAPVAGAPGDTDLALAQAGDDAAFTRLVAPLQAELHAHCYRMLGSAHDADDALQDALVRAWRGLPRFEGRSSLRGWLYTVATRTCLDVIAARGRRALPVDLGPSSERSVPGDTPRNDIAWLGPYPDGGLPAGPAGPGARYEQREAVELAFVAALQHLPGNQRAALLLFEVLGFTVAEIAAMMDTSVTSVNSALARARRIVAEKVPARSQQQTLRKIGDARVRRLVDGYAAALESGDADALVALLTEDVTWSMPPLPHWYRGLAAVTDFAVAQPLSTCGEWRHRAVTANGQPAVACYLRPFDTDGPYEAWSICVLTLRDDHVAEITSFLGPEHFLLLDLPTALP</sequence>
<accession>A0A8J3JS76</accession>
<dbReference type="EMBL" id="BONF01000059">
    <property type="protein sequence ID" value="GIF86071.1"/>
    <property type="molecule type" value="Genomic_DNA"/>
</dbReference>
<evidence type="ECO:0000259" key="8">
    <source>
        <dbReference type="Pfam" id="PF08281"/>
    </source>
</evidence>
<dbReference type="RefSeq" id="WP_239126295.1">
    <property type="nucleotide sequence ID" value="NZ_BONF01000059.1"/>
</dbReference>
<dbReference type="SUPFAM" id="SSF88659">
    <property type="entry name" value="Sigma3 and sigma4 domains of RNA polymerase sigma factors"/>
    <property type="match status" value="1"/>
</dbReference>
<name>A0A8J3JS76_9ACTN</name>
<feature type="domain" description="SnoaL-like" evidence="9">
    <location>
        <begin position="234"/>
        <end position="332"/>
    </location>
</feature>
<dbReference type="InterPro" id="IPR032710">
    <property type="entry name" value="NTF2-like_dom_sf"/>
</dbReference>